<name>A0ABT1MJ19_9BACT</name>
<dbReference type="InterPro" id="IPR003646">
    <property type="entry name" value="SH3-like_bac-type"/>
</dbReference>
<dbReference type="PROSITE" id="PS50005">
    <property type="entry name" value="TPR"/>
    <property type="match status" value="1"/>
</dbReference>
<feature type="transmembrane region" description="Helical" evidence="2">
    <location>
        <begin position="131"/>
        <end position="150"/>
    </location>
</feature>
<feature type="chain" id="PRO_5045995939" evidence="3">
    <location>
        <begin position="23"/>
        <end position="251"/>
    </location>
</feature>
<evidence type="ECO:0000259" key="4">
    <source>
        <dbReference type="Pfam" id="PF08239"/>
    </source>
</evidence>
<dbReference type="Proteomes" id="UP001205603">
    <property type="component" value="Unassembled WGS sequence"/>
</dbReference>
<dbReference type="InterPro" id="IPR019734">
    <property type="entry name" value="TPR_rpt"/>
</dbReference>
<feature type="domain" description="SH3b" evidence="4">
    <location>
        <begin position="200"/>
        <end position="246"/>
    </location>
</feature>
<dbReference type="SMART" id="SM00028">
    <property type="entry name" value="TPR"/>
    <property type="match status" value="2"/>
</dbReference>
<accession>A0ABT1MJ19</accession>
<gene>
    <name evidence="5" type="ORF">NMU02_07200</name>
</gene>
<protein>
    <submittedName>
        <fullName evidence="5">Tetratricopeptide repeat protein</fullName>
    </submittedName>
</protein>
<keyword evidence="3" id="KW-0732">Signal</keyword>
<keyword evidence="2" id="KW-0812">Transmembrane</keyword>
<dbReference type="Gene3D" id="2.30.30.40">
    <property type="entry name" value="SH3 Domains"/>
    <property type="match status" value="1"/>
</dbReference>
<sequence length="251" mass="28547">MKIKVIYIYLILCLSSFQAVFSQDILQEANDAYSKQEYQKAIMLYEKVLKEKGSSPDLYYNLGNAYYKNKEYPRAILNYERSLLLSPGDADTRFNLELAKTKITDKIEPVGKFFLTIWIETVRDGLSSNSWAVIGIISFILFIAGAYLYFFTRRVVIKKLGFFLGLFLLFVSAVSNCFAFEQKDKMIDRNKAIVFAPTITVKSSPAESGTNLFVLHEGTKVSVLSKVAGWSEILLEDGNRGWMPSDKLEII</sequence>
<evidence type="ECO:0000313" key="5">
    <source>
        <dbReference type="EMBL" id="MCP9611876.1"/>
    </source>
</evidence>
<keyword evidence="2" id="KW-1133">Transmembrane helix</keyword>
<dbReference type="EMBL" id="JANDHW010000006">
    <property type="protein sequence ID" value="MCP9611876.1"/>
    <property type="molecule type" value="Genomic_DNA"/>
</dbReference>
<evidence type="ECO:0000256" key="2">
    <source>
        <dbReference type="SAM" id="Phobius"/>
    </source>
</evidence>
<dbReference type="Gene3D" id="1.25.40.10">
    <property type="entry name" value="Tetratricopeptide repeat domain"/>
    <property type="match status" value="1"/>
</dbReference>
<keyword evidence="6" id="KW-1185">Reference proteome</keyword>
<comment type="caution">
    <text evidence="5">The sequence shown here is derived from an EMBL/GenBank/DDBJ whole genome shotgun (WGS) entry which is preliminary data.</text>
</comment>
<dbReference type="PROSITE" id="PS50293">
    <property type="entry name" value="TPR_REGION"/>
    <property type="match status" value="1"/>
</dbReference>
<dbReference type="RefSeq" id="WP_255026982.1">
    <property type="nucleotide sequence ID" value="NZ_JANDHW010000006.1"/>
</dbReference>
<dbReference type="Pfam" id="PF08239">
    <property type="entry name" value="SH3_3"/>
    <property type="match status" value="1"/>
</dbReference>
<evidence type="ECO:0000313" key="6">
    <source>
        <dbReference type="Proteomes" id="UP001205603"/>
    </source>
</evidence>
<keyword evidence="1" id="KW-0802">TPR repeat</keyword>
<evidence type="ECO:0000256" key="3">
    <source>
        <dbReference type="SAM" id="SignalP"/>
    </source>
</evidence>
<reference evidence="5 6" key="1">
    <citation type="submission" date="2022-07" db="EMBL/GenBank/DDBJ databases">
        <title>Fecal culturing of patients with breast cancer.</title>
        <authorList>
            <person name="Teng N.M.Y."/>
            <person name="Kiu R."/>
            <person name="Evans R."/>
            <person name="Baker D.J."/>
            <person name="Zenner C."/>
            <person name="Robinson S.D."/>
            <person name="Hall L.J."/>
        </authorList>
    </citation>
    <scope>NUCLEOTIDE SEQUENCE [LARGE SCALE GENOMIC DNA]</scope>
    <source>
        <strain evidence="5 6">LH1063</strain>
    </source>
</reference>
<proteinExistence type="predicted"/>
<feature type="transmembrane region" description="Helical" evidence="2">
    <location>
        <begin position="162"/>
        <end position="181"/>
    </location>
</feature>
<keyword evidence="2" id="KW-0472">Membrane</keyword>
<dbReference type="SUPFAM" id="SSF48452">
    <property type="entry name" value="TPR-like"/>
    <property type="match status" value="1"/>
</dbReference>
<evidence type="ECO:0000256" key="1">
    <source>
        <dbReference type="PROSITE-ProRule" id="PRU00339"/>
    </source>
</evidence>
<feature type="repeat" description="TPR" evidence="1">
    <location>
        <begin position="56"/>
        <end position="89"/>
    </location>
</feature>
<feature type="signal peptide" evidence="3">
    <location>
        <begin position="1"/>
        <end position="22"/>
    </location>
</feature>
<organism evidence="5 6">
    <name type="scientific">Coprobacter tertius</name>
    <dbReference type="NCBI Taxonomy" id="2944915"/>
    <lineage>
        <taxon>Bacteria</taxon>
        <taxon>Pseudomonadati</taxon>
        <taxon>Bacteroidota</taxon>
        <taxon>Bacteroidia</taxon>
        <taxon>Bacteroidales</taxon>
        <taxon>Barnesiellaceae</taxon>
        <taxon>Coprobacter</taxon>
    </lineage>
</organism>
<dbReference type="InterPro" id="IPR011990">
    <property type="entry name" value="TPR-like_helical_dom_sf"/>
</dbReference>
<dbReference type="Pfam" id="PF00515">
    <property type="entry name" value="TPR_1"/>
    <property type="match status" value="1"/>
</dbReference>